<dbReference type="PANTHER" id="PTHR37984">
    <property type="entry name" value="PROTEIN CBG26694"/>
    <property type="match status" value="1"/>
</dbReference>
<sequence length="138" mass="15912">MFLEGKTNQSYKNSSFHPMSNGHCESLVKTFKSSMKKMVNSGVGVDEALDRFLFNFRIVSHDHGKESLSEFLFGKRLRLNLDGLREERFQVLQVPEVSKFQEGENVYVRDYKLDKNWEKGKVNKVGGQNSLLCSNRNT</sequence>
<dbReference type="InterPro" id="IPR036397">
    <property type="entry name" value="RNaseH_sf"/>
</dbReference>
<dbReference type="EMBL" id="LN609409">
    <property type="protein sequence ID" value="CEF61487.1"/>
    <property type="molecule type" value="Genomic_DNA"/>
</dbReference>
<evidence type="ECO:0000313" key="4">
    <source>
        <dbReference type="WormBase" id="SRAE_0000061000"/>
    </source>
</evidence>
<reference evidence="2" key="1">
    <citation type="submission" date="2014-09" db="EMBL/GenBank/DDBJ databases">
        <authorList>
            <person name="Martin A.A."/>
        </authorList>
    </citation>
    <scope>NUCLEOTIDE SEQUENCE</scope>
    <source>
        <strain evidence="2">ED321</strain>
    </source>
</reference>
<dbReference type="CTD" id="36373855"/>
<protein>
    <submittedName>
        <fullName evidence="3">Integrase, catalytic core domain and Ribonuclease H-like domain-containing protein</fullName>
    </submittedName>
</protein>
<evidence type="ECO:0000313" key="2">
    <source>
        <dbReference type="Proteomes" id="UP000035682"/>
    </source>
</evidence>
<proteinExistence type="predicted"/>
<evidence type="ECO:0000313" key="1">
    <source>
        <dbReference type="EMBL" id="CEF61487.1"/>
    </source>
</evidence>
<dbReference type="PANTHER" id="PTHR37984:SF5">
    <property type="entry name" value="PROTEIN NYNRIN-LIKE"/>
    <property type="match status" value="1"/>
</dbReference>
<dbReference type="Gene3D" id="3.30.420.10">
    <property type="entry name" value="Ribonuclease H-like superfamily/Ribonuclease H"/>
    <property type="match status" value="1"/>
</dbReference>
<dbReference type="WormBase" id="SRAE_0000061000">
    <property type="protein sequence ID" value="SRP00011"/>
    <property type="gene ID" value="WBGene00256357"/>
</dbReference>
<gene>
    <name evidence="1 3 4" type="ORF">SRAE_0000061000</name>
</gene>
<dbReference type="GO" id="GO:0003676">
    <property type="term" value="F:nucleic acid binding"/>
    <property type="evidence" value="ECO:0007669"/>
    <property type="project" value="InterPro"/>
</dbReference>
<dbReference type="GeneID" id="36373855"/>
<accession>A0A090L024</accession>
<dbReference type="AlphaFoldDB" id="A0A090L024"/>
<organism evidence="1">
    <name type="scientific">Strongyloides ratti</name>
    <name type="common">Parasitic roundworm</name>
    <dbReference type="NCBI Taxonomy" id="34506"/>
    <lineage>
        <taxon>Eukaryota</taxon>
        <taxon>Metazoa</taxon>
        <taxon>Ecdysozoa</taxon>
        <taxon>Nematoda</taxon>
        <taxon>Chromadorea</taxon>
        <taxon>Rhabditida</taxon>
        <taxon>Tylenchina</taxon>
        <taxon>Panagrolaimomorpha</taxon>
        <taxon>Strongyloidoidea</taxon>
        <taxon>Strongyloididae</taxon>
        <taxon>Strongyloides</taxon>
    </lineage>
</organism>
<dbReference type="WBParaSite" id="SRAE_0000061000.1">
    <property type="protein sequence ID" value="SRAE_0000061000.1"/>
    <property type="gene ID" value="WBGene00256357"/>
</dbReference>
<keyword evidence="2" id="KW-1185">Reference proteome</keyword>
<dbReference type="Proteomes" id="UP000035682">
    <property type="component" value="Unplaced"/>
</dbReference>
<dbReference type="RefSeq" id="XP_024500696.1">
    <property type="nucleotide sequence ID" value="XM_024646523.1"/>
</dbReference>
<dbReference type="InterPro" id="IPR050951">
    <property type="entry name" value="Retrovirus_Pol_polyprotein"/>
</dbReference>
<reference evidence="1" key="2">
    <citation type="submission" date="2014-09" db="EMBL/GenBank/DDBJ databases">
        <authorList>
            <person name="Aslett A.Martin."/>
        </authorList>
    </citation>
    <scope>NUCLEOTIDE SEQUENCE</scope>
    <source>
        <strain evidence="1">ED321 Heterogonic</strain>
    </source>
</reference>
<reference evidence="3" key="3">
    <citation type="submission" date="2020-12" db="UniProtKB">
        <authorList>
            <consortium name="WormBaseParasite"/>
        </authorList>
    </citation>
    <scope>IDENTIFICATION</scope>
</reference>
<dbReference type="OrthoDB" id="8057451at2759"/>
<evidence type="ECO:0000313" key="3">
    <source>
        <dbReference type="WBParaSite" id="SRAE_0000061000.1"/>
    </source>
</evidence>
<name>A0A090L024_STRRB</name>